<dbReference type="PROSITE" id="PS50262">
    <property type="entry name" value="G_PROTEIN_RECEP_F1_2"/>
    <property type="match status" value="1"/>
</dbReference>
<dbReference type="InterPro" id="IPR017452">
    <property type="entry name" value="GPCR_Rhodpsn_7TM"/>
</dbReference>
<sequence>MMVPNNTTEPDIFLFKSGYEFPVYGLATGMFYYIHIPAIVCLIASVICALATIVLSFKDRKVGEFFTEWSKGERLVVYISTCDGLFSASNLMNHLQVLFTLAHVRPKELCVFYGFVMTLFVVAQILIVNLVAINLFVMMFLSKNISFGKYDSGLLIWAFGVSLLGATVAASYEQFGPMGIACFNDAFKGHKANMVLTTIPVPVILVTNIVLYIVTFIRIRSGAMIRSLGTNASAVKRHIKAAKRMSMFVLVFVAQWWCFGLVCAWSLFVDNLLEIPEHLNYFLVIFTNLGGVLNLVVYLLVFRNKSRSFMYNPRHMENKRNADLQPAIMTSSTKQHFSPKSETEVFLEMINNEESTEL</sequence>
<dbReference type="Proteomes" id="UP001164746">
    <property type="component" value="Chromosome 9"/>
</dbReference>
<name>A0ABY7F1H0_MYAAR</name>
<feature type="transmembrane region" description="Helical" evidence="5">
    <location>
        <begin position="192"/>
        <end position="217"/>
    </location>
</feature>
<evidence type="ECO:0000313" key="7">
    <source>
        <dbReference type="EMBL" id="WAR14911.1"/>
    </source>
</evidence>
<organism evidence="7 8">
    <name type="scientific">Mya arenaria</name>
    <name type="common">Soft-shell clam</name>
    <dbReference type="NCBI Taxonomy" id="6604"/>
    <lineage>
        <taxon>Eukaryota</taxon>
        <taxon>Metazoa</taxon>
        <taxon>Spiralia</taxon>
        <taxon>Lophotrochozoa</taxon>
        <taxon>Mollusca</taxon>
        <taxon>Bivalvia</taxon>
        <taxon>Autobranchia</taxon>
        <taxon>Heteroconchia</taxon>
        <taxon>Euheterodonta</taxon>
        <taxon>Imparidentia</taxon>
        <taxon>Neoheterodontei</taxon>
        <taxon>Myida</taxon>
        <taxon>Myoidea</taxon>
        <taxon>Myidae</taxon>
        <taxon>Mya</taxon>
    </lineage>
</organism>
<evidence type="ECO:0000313" key="8">
    <source>
        <dbReference type="Proteomes" id="UP001164746"/>
    </source>
</evidence>
<feature type="transmembrane region" description="Helical" evidence="5">
    <location>
        <begin position="247"/>
        <end position="269"/>
    </location>
</feature>
<comment type="subcellular location">
    <subcellularLocation>
        <location evidence="1">Membrane</location>
        <topology evidence="1">Multi-pass membrane protein</topology>
    </subcellularLocation>
</comment>
<evidence type="ECO:0000256" key="5">
    <source>
        <dbReference type="SAM" id="Phobius"/>
    </source>
</evidence>
<feature type="transmembrane region" description="Helical" evidence="5">
    <location>
        <begin position="75"/>
        <end position="92"/>
    </location>
</feature>
<feature type="transmembrane region" description="Helical" evidence="5">
    <location>
        <begin position="281"/>
        <end position="301"/>
    </location>
</feature>
<reference evidence="7" key="1">
    <citation type="submission" date="2022-11" db="EMBL/GenBank/DDBJ databases">
        <title>Centuries of genome instability and evolution in soft-shell clam transmissible cancer (bioRxiv).</title>
        <authorList>
            <person name="Hart S.F.M."/>
            <person name="Yonemitsu M.A."/>
            <person name="Giersch R.M."/>
            <person name="Beal B.F."/>
            <person name="Arriagada G."/>
            <person name="Davis B.W."/>
            <person name="Ostrander E.A."/>
            <person name="Goff S.P."/>
            <person name="Metzger M.J."/>
        </authorList>
    </citation>
    <scope>NUCLEOTIDE SEQUENCE</scope>
    <source>
        <strain evidence="7">MELC-2E11</strain>
        <tissue evidence="7">Siphon/mantle</tissue>
    </source>
</reference>
<keyword evidence="4 5" id="KW-0472">Membrane</keyword>
<proteinExistence type="predicted"/>
<evidence type="ECO:0000256" key="1">
    <source>
        <dbReference type="ARBA" id="ARBA00004141"/>
    </source>
</evidence>
<dbReference type="SUPFAM" id="SSF81321">
    <property type="entry name" value="Family A G protein-coupled receptor-like"/>
    <property type="match status" value="1"/>
</dbReference>
<feature type="transmembrane region" description="Helical" evidence="5">
    <location>
        <begin position="30"/>
        <end position="55"/>
    </location>
</feature>
<feature type="transmembrane region" description="Helical" evidence="5">
    <location>
        <begin position="153"/>
        <end position="172"/>
    </location>
</feature>
<dbReference type="PANTHER" id="PTHR23112:SF0">
    <property type="entry name" value="TRANSMEMBRANE PROTEIN 116"/>
    <property type="match status" value="1"/>
</dbReference>
<evidence type="ECO:0000259" key="6">
    <source>
        <dbReference type="PROSITE" id="PS50262"/>
    </source>
</evidence>
<keyword evidence="8" id="KW-1185">Reference proteome</keyword>
<evidence type="ECO:0000256" key="4">
    <source>
        <dbReference type="ARBA" id="ARBA00023136"/>
    </source>
</evidence>
<feature type="domain" description="G-protein coupled receptors family 1 profile" evidence="6">
    <location>
        <begin position="48"/>
        <end position="298"/>
    </location>
</feature>
<evidence type="ECO:0000256" key="3">
    <source>
        <dbReference type="ARBA" id="ARBA00022989"/>
    </source>
</evidence>
<accession>A0ABY7F1H0</accession>
<protein>
    <recommendedName>
        <fullName evidence="6">G-protein coupled receptors family 1 profile domain-containing protein</fullName>
    </recommendedName>
</protein>
<keyword evidence="2 5" id="KW-0812">Transmembrane</keyword>
<gene>
    <name evidence="7" type="ORF">MAR_005016</name>
</gene>
<dbReference type="PANTHER" id="PTHR23112">
    <property type="entry name" value="G PROTEIN-COUPLED RECEPTOR 157-RELATED"/>
    <property type="match status" value="1"/>
</dbReference>
<dbReference type="Gene3D" id="1.20.1070.10">
    <property type="entry name" value="Rhodopsin 7-helix transmembrane proteins"/>
    <property type="match status" value="1"/>
</dbReference>
<feature type="transmembrane region" description="Helical" evidence="5">
    <location>
        <begin position="112"/>
        <end position="141"/>
    </location>
</feature>
<evidence type="ECO:0000256" key="2">
    <source>
        <dbReference type="ARBA" id="ARBA00022692"/>
    </source>
</evidence>
<dbReference type="EMBL" id="CP111020">
    <property type="protein sequence ID" value="WAR14911.1"/>
    <property type="molecule type" value="Genomic_DNA"/>
</dbReference>
<keyword evidence="3 5" id="KW-1133">Transmembrane helix</keyword>